<accession>A0A431VAR5</accession>
<dbReference type="EMBL" id="RXMA01000038">
    <property type="protein sequence ID" value="RTR14616.1"/>
    <property type="molecule type" value="Genomic_DNA"/>
</dbReference>
<dbReference type="CDD" id="cd16329">
    <property type="entry name" value="LolA_like"/>
    <property type="match status" value="1"/>
</dbReference>
<dbReference type="Pfam" id="PF07044">
    <property type="entry name" value="DUF1329"/>
    <property type="match status" value="1"/>
</dbReference>
<dbReference type="Proteomes" id="UP000277007">
    <property type="component" value="Unassembled WGS sequence"/>
</dbReference>
<keyword evidence="3" id="KW-1185">Reference proteome</keyword>
<dbReference type="AlphaFoldDB" id="A0A431VAR5"/>
<sequence>MTIVTRTLAGAFGLALLGAPAALAAVTAQDAEQLKTTLTPTGGLKTGNGDGTIPAWTGGCPPTGDYIDGRLPPDPYAGDKPLFTITKANMGQYAAKLNDGARYMLENYPGYKIVVYPSRRSYCAPQSVYDATFRNATTAKLSPDGNVASNWKGGIPFPIVKRGEEAIWNQQYTYRGVDAKMTSQSYYTSASGARSLVQGGTFYVTYPPYYPDGREDPWKGEYQYMNRGRIVAPASAAGNAMMFYAPLDNMASQQQTWIYQQGQRRLRKFPQANYDTPNTTVGGGLTNFDDALGYSGMPDRYDVTLVGRQEFYIPYNNNGLSLEPNIDKVLGPSFANPDLVRYELHRVWVVDMKLKAGARHVVTQRRLYIDEDSSILSVTDQWSADGKLWKSLIGTMFYYPKDKVAMLGVRLAYDLQAGGYVAFTLNNVAPGAVVFGEEAKKPASYFTPAAVSAEGLD</sequence>
<keyword evidence="1" id="KW-0732">Signal</keyword>
<evidence type="ECO:0000313" key="2">
    <source>
        <dbReference type="EMBL" id="RTR14616.1"/>
    </source>
</evidence>
<dbReference type="OrthoDB" id="6757166at2"/>
<dbReference type="RefSeq" id="WP_126620159.1">
    <property type="nucleotide sequence ID" value="NZ_JBHUCY010000032.1"/>
</dbReference>
<protein>
    <submittedName>
        <fullName evidence="2">DUF1329 domain-containing protein</fullName>
    </submittedName>
</protein>
<reference evidence="2 3" key="1">
    <citation type="submission" date="2018-12" db="EMBL/GenBank/DDBJ databases">
        <authorList>
            <person name="Yang Y."/>
        </authorList>
    </citation>
    <scope>NUCLEOTIDE SEQUENCE [LARGE SCALE GENOMIC DNA]</scope>
    <source>
        <strain evidence="2 3">L-25-5w-1</strain>
    </source>
</reference>
<proteinExistence type="predicted"/>
<feature type="signal peptide" evidence="1">
    <location>
        <begin position="1"/>
        <end position="24"/>
    </location>
</feature>
<name>A0A431VAR5_9PROT</name>
<evidence type="ECO:0000313" key="3">
    <source>
        <dbReference type="Proteomes" id="UP000277007"/>
    </source>
</evidence>
<gene>
    <name evidence="2" type="ORF">EJ903_23750</name>
</gene>
<organism evidence="2 3">
    <name type="scientific">Azospirillum griseum</name>
    <dbReference type="NCBI Taxonomy" id="2496639"/>
    <lineage>
        <taxon>Bacteria</taxon>
        <taxon>Pseudomonadati</taxon>
        <taxon>Pseudomonadota</taxon>
        <taxon>Alphaproteobacteria</taxon>
        <taxon>Rhodospirillales</taxon>
        <taxon>Azospirillaceae</taxon>
        <taxon>Azospirillum</taxon>
    </lineage>
</organism>
<feature type="chain" id="PRO_5019420191" evidence="1">
    <location>
        <begin position="25"/>
        <end position="457"/>
    </location>
</feature>
<dbReference type="Gene3D" id="2.50.20.10">
    <property type="entry name" value="Lipoprotein localisation LolA/LolB/LppX"/>
    <property type="match status" value="1"/>
</dbReference>
<comment type="caution">
    <text evidence="2">The sequence shown here is derived from an EMBL/GenBank/DDBJ whole genome shotgun (WGS) entry which is preliminary data.</text>
</comment>
<evidence type="ECO:0000256" key="1">
    <source>
        <dbReference type="SAM" id="SignalP"/>
    </source>
</evidence>
<dbReference type="InterPro" id="IPR010752">
    <property type="entry name" value="DUF1329"/>
</dbReference>